<dbReference type="PROSITE" id="PS51257">
    <property type="entry name" value="PROKAR_LIPOPROTEIN"/>
    <property type="match status" value="1"/>
</dbReference>
<evidence type="ECO:0000259" key="2">
    <source>
        <dbReference type="Pfam" id="PF13360"/>
    </source>
</evidence>
<dbReference type="AlphaFoldDB" id="E1SV62"/>
<dbReference type="Pfam" id="PF13360">
    <property type="entry name" value="PQQ_2"/>
    <property type="match status" value="1"/>
</dbReference>
<dbReference type="SUPFAM" id="SSF50998">
    <property type="entry name" value="Quinoprotein alcohol dehydrogenase-like"/>
    <property type="match status" value="1"/>
</dbReference>
<keyword evidence="4" id="KW-1185">Reference proteome</keyword>
<dbReference type="RefSeq" id="WP_013346668.1">
    <property type="nucleotide sequence ID" value="NC_014541.1"/>
</dbReference>
<dbReference type="Proteomes" id="UP000006683">
    <property type="component" value="Chromosome"/>
</dbReference>
<proteinExistence type="predicted"/>
<dbReference type="eggNOG" id="COG1520">
    <property type="taxonomic scope" value="Bacteria"/>
</dbReference>
<organism evidence="3 4">
    <name type="scientific">Ferrimonas balearica (strain DSM 9799 / CCM 4581 / KCTC 23876 / PAT)</name>
    <dbReference type="NCBI Taxonomy" id="550540"/>
    <lineage>
        <taxon>Bacteria</taxon>
        <taxon>Pseudomonadati</taxon>
        <taxon>Pseudomonadota</taxon>
        <taxon>Gammaproteobacteria</taxon>
        <taxon>Alteromonadales</taxon>
        <taxon>Ferrimonadaceae</taxon>
        <taxon>Ferrimonas</taxon>
    </lineage>
</organism>
<dbReference type="Gene3D" id="2.130.10.10">
    <property type="entry name" value="YVTN repeat-like/Quinoprotein amine dehydrogenase"/>
    <property type="match status" value="2"/>
</dbReference>
<protein>
    <submittedName>
        <fullName evidence="3">Pyrrolo-quinoline quinone</fullName>
    </submittedName>
</protein>
<gene>
    <name evidence="3" type="ordered locus">Fbal_3163</name>
</gene>
<dbReference type="STRING" id="550540.Fbal_3163"/>
<dbReference type="SMART" id="SM00564">
    <property type="entry name" value="PQQ"/>
    <property type="match status" value="3"/>
</dbReference>
<evidence type="ECO:0000256" key="1">
    <source>
        <dbReference type="SAM" id="SignalP"/>
    </source>
</evidence>
<dbReference type="HOGENOM" id="CLU_416080_0_0_6"/>
<keyword evidence="1" id="KW-0732">Signal</keyword>
<dbReference type="EMBL" id="CP002209">
    <property type="protein sequence ID" value="ADN77362.1"/>
    <property type="molecule type" value="Genomic_DNA"/>
</dbReference>
<dbReference type="KEGG" id="fbl:Fbal_3163"/>
<name>E1SV62_FERBD</name>
<dbReference type="InterPro" id="IPR002372">
    <property type="entry name" value="PQQ_rpt_dom"/>
</dbReference>
<dbReference type="InterPro" id="IPR015943">
    <property type="entry name" value="WD40/YVTN_repeat-like_dom_sf"/>
</dbReference>
<feature type="domain" description="Pyrrolo-quinoline quinone repeat" evidence="2">
    <location>
        <begin position="396"/>
        <end position="508"/>
    </location>
</feature>
<feature type="chain" id="PRO_5003151939" evidence="1">
    <location>
        <begin position="29"/>
        <end position="748"/>
    </location>
</feature>
<accession>E1SV62</accession>
<feature type="signal peptide" evidence="1">
    <location>
        <begin position="1"/>
        <end position="28"/>
    </location>
</feature>
<dbReference type="InterPro" id="IPR011047">
    <property type="entry name" value="Quinoprotein_ADH-like_sf"/>
</dbReference>
<dbReference type="GeneID" id="67183380"/>
<dbReference type="PANTHER" id="PTHR34512:SF30">
    <property type="entry name" value="OUTER MEMBRANE PROTEIN ASSEMBLY FACTOR BAMB"/>
    <property type="match status" value="1"/>
</dbReference>
<reference evidence="3 4" key="1">
    <citation type="journal article" date="2010" name="Stand. Genomic Sci.">
        <title>Complete genome sequence of Ferrimonas balearica type strain (PAT).</title>
        <authorList>
            <person name="Nolan M."/>
            <person name="Sikorski J."/>
            <person name="Davenport K."/>
            <person name="Lucas S."/>
            <person name="Glavina Del Rio T."/>
            <person name="Tice H."/>
            <person name="Cheng J."/>
            <person name="Goodwin L."/>
            <person name="Pitluck S."/>
            <person name="Liolios K."/>
            <person name="Ivanova N."/>
            <person name="Mavromatis K."/>
            <person name="Ovchinnikova G."/>
            <person name="Pati A."/>
            <person name="Chen A."/>
            <person name="Palaniappan K."/>
            <person name="Land M."/>
            <person name="Hauser L."/>
            <person name="Chang Y."/>
            <person name="Jeffries C."/>
            <person name="Tapia R."/>
            <person name="Brettin T."/>
            <person name="Detter J."/>
            <person name="Han C."/>
            <person name="Yasawong M."/>
            <person name="Rohde M."/>
            <person name="Tindall B."/>
            <person name="Goker M."/>
            <person name="Woyke T."/>
            <person name="Bristow J."/>
            <person name="Eisen J."/>
            <person name="Markowitz V."/>
            <person name="Hugenholtz P."/>
            <person name="Kyrpides N."/>
            <person name="Klenk H."/>
            <person name="Lapidus A."/>
        </authorList>
    </citation>
    <scope>NUCLEOTIDE SEQUENCE [LARGE SCALE GENOMIC DNA]</scope>
    <source>
        <strain evidence="4">DSM 9799 / CCM 4581 / KCTC 23876 / PAT</strain>
    </source>
</reference>
<evidence type="ECO:0000313" key="3">
    <source>
        <dbReference type="EMBL" id="ADN77362.1"/>
    </source>
</evidence>
<dbReference type="OrthoDB" id="9794322at2"/>
<dbReference type="PANTHER" id="PTHR34512">
    <property type="entry name" value="CELL SURFACE PROTEIN"/>
    <property type="match status" value="1"/>
</dbReference>
<dbReference type="InterPro" id="IPR018391">
    <property type="entry name" value="PQQ_b-propeller_rpt"/>
</dbReference>
<evidence type="ECO:0000313" key="4">
    <source>
        <dbReference type="Proteomes" id="UP000006683"/>
    </source>
</evidence>
<sequence>MRKITTTQQHRAKALLYPAVLLMLTACGGSDSSETPIDYGPLHGLQADVPEEPAKNRITVDGNTTQLLQQLDASRDPDSGGLNPALYLLPTRSPATLPDHQWQPQGFPRHLPPTTLGAEAAGFYALHGDTRNSDEVIAVAAPTPQLNWIAETHLLSYEGGVFDRDSNVYVVPVDPVESVYLYSLDGQSGERRWSLPGTRMGQGGAPLILPRSLEADEDVIYVGSYEYLTAVSQSGEVLWDVATGLTAPEGAGHIDTHNFGVNYHAGLDAVVALMADGHLVVHDRQTGAPLADPFSLPGAPTLPMAYQTDYSQLEPFVHGGLSRMFNDTATFFDVLTMVLGGGYEVANYFSIDPNTGRMLIGATAPDEADGVADGYSAYGALFSVSLDSSGQASIDWRRDFEGGTAATPTLSLDGTRVYTADAVDQLLAIDAASGELLWSQPTGSGQVVGSVAVSREGGEIFASTAIDIIKFVEMGHCAGDGTQCGEPVWVANLSDTFDTSLLQQPTPAAQVYQQVFKPAFEAFYRSIGASDFTFAPYTGNMVLAGITGNGVVAQVGFGYLNTQGRVMPLQISQVLLDRETGEIRAATAGVEESVSVMATAPNGNLYMSNSALRRVLNLAIVRAVGHQTGNPVLKQFGSETLGGIAQFAQPDGRHWQLANEIVTVAKGRLDNLIASAASHSSDAVASEIGRFRVLLRQYQGTLERAHQAGEISDATRDERTARIATLMALEEGNLQETRALLDGLSLPE</sequence>